<gene>
    <name evidence="3" type="primary">LOC110311350</name>
</gene>
<keyword evidence="2" id="KW-1185">Reference proteome</keyword>
<name>A0A6P5R5S4_MUSCR</name>
<evidence type="ECO:0000256" key="1">
    <source>
        <dbReference type="SAM" id="MobiDB-lite"/>
    </source>
</evidence>
<protein>
    <submittedName>
        <fullName evidence="3">Uncharacterized protein LOC110311350</fullName>
    </submittedName>
</protein>
<evidence type="ECO:0000313" key="3">
    <source>
        <dbReference type="RefSeq" id="XP_021040250.1"/>
    </source>
</evidence>
<reference evidence="3" key="1">
    <citation type="submission" date="2025-08" db="UniProtKB">
        <authorList>
            <consortium name="RefSeq"/>
        </authorList>
    </citation>
    <scope>IDENTIFICATION</scope>
</reference>
<proteinExistence type="predicted"/>
<dbReference type="AlphaFoldDB" id="A0A6P5R5S4"/>
<feature type="region of interest" description="Disordered" evidence="1">
    <location>
        <begin position="130"/>
        <end position="157"/>
    </location>
</feature>
<sequence length="177" mass="19993">MAVPEAPPWRTRAWEARGAEEQVVRAAPSQLPEVAVVRATETQTKQLEAVRTVRGLGRRPLEEHGDYWIKNESERWALPEHSRRQTQTGFAQARIASGNAFCFRSPKIRKWGALLLRTAYLVPLLSTAHPMESPSPTISDRASGRSAVLPGRSHPAEDPILVLQRENKWMEENQIEK</sequence>
<accession>A0A6P5R5S4</accession>
<dbReference type="RefSeq" id="XP_021040250.1">
    <property type="nucleotide sequence ID" value="XM_021184591.2"/>
</dbReference>
<dbReference type="GeneID" id="110311350"/>
<evidence type="ECO:0000313" key="2">
    <source>
        <dbReference type="Proteomes" id="UP000515126"/>
    </source>
</evidence>
<dbReference type="Proteomes" id="UP000515126">
    <property type="component" value="Chromosome 16"/>
</dbReference>
<organism evidence="2 3">
    <name type="scientific">Mus caroli</name>
    <name type="common">Ryukyu mouse</name>
    <name type="synonym">Ricefield mouse</name>
    <dbReference type="NCBI Taxonomy" id="10089"/>
    <lineage>
        <taxon>Eukaryota</taxon>
        <taxon>Metazoa</taxon>
        <taxon>Chordata</taxon>
        <taxon>Craniata</taxon>
        <taxon>Vertebrata</taxon>
        <taxon>Euteleostomi</taxon>
        <taxon>Mammalia</taxon>
        <taxon>Eutheria</taxon>
        <taxon>Euarchontoglires</taxon>
        <taxon>Glires</taxon>
        <taxon>Rodentia</taxon>
        <taxon>Myomorpha</taxon>
        <taxon>Muroidea</taxon>
        <taxon>Muridae</taxon>
        <taxon>Murinae</taxon>
        <taxon>Mus</taxon>
        <taxon>Mus</taxon>
    </lineage>
</organism>
<dbReference type="KEGG" id="mcal:110311350"/>